<keyword evidence="3" id="KW-1185">Reference proteome</keyword>
<dbReference type="AlphaFoldDB" id="A0A1I5TGF8"/>
<dbReference type="PROSITE" id="PS51318">
    <property type="entry name" value="TAT"/>
    <property type="match status" value="1"/>
</dbReference>
<dbReference type="STRING" id="441119.SAMN04488047_113115"/>
<evidence type="ECO:0008006" key="4">
    <source>
        <dbReference type="Google" id="ProtNLM"/>
    </source>
</evidence>
<evidence type="ECO:0000256" key="1">
    <source>
        <dbReference type="SAM" id="SignalP"/>
    </source>
</evidence>
<protein>
    <recommendedName>
        <fullName evidence="4">Twin-arginine translocation pathway signal</fullName>
    </recommendedName>
</protein>
<keyword evidence="1" id="KW-0732">Signal</keyword>
<reference evidence="2 3" key="1">
    <citation type="submission" date="2016-10" db="EMBL/GenBank/DDBJ databases">
        <authorList>
            <person name="de Groot N.N."/>
        </authorList>
    </citation>
    <scope>NUCLEOTIDE SEQUENCE [LARGE SCALE GENOMIC DNA]</scope>
    <source>
        <strain evidence="2 3">DSM 19547</strain>
    </source>
</reference>
<proteinExistence type="predicted"/>
<dbReference type="RefSeq" id="WP_093423874.1">
    <property type="nucleotide sequence ID" value="NZ_FOXA01000013.1"/>
</dbReference>
<dbReference type="Pfam" id="PF07433">
    <property type="entry name" value="DUF1513"/>
    <property type="match status" value="1"/>
</dbReference>
<dbReference type="OrthoDB" id="5624218at2"/>
<dbReference type="InterPro" id="IPR008311">
    <property type="entry name" value="UCP028101"/>
</dbReference>
<dbReference type="SUPFAM" id="SSF50969">
    <property type="entry name" value="YVTN repeat-like/Quinoprotein amine dehydrogenase"/>
    <property type="match status" value="1"/>
</dbReference>
<dbReference type="EMBL" id="FOXA01000013">
    <property type="protein sequence ID" value="SFP82113.1"/>
    <property type="molecule type" value="Genomic_DNA"/>
</dbReference>
<dbReference type="PIRSF" id="PIRSF028101">
    <property type="entry name" value="UCP028101"/>
    <property type="match status" value="1"/>
</dbReference>
<evidence type="ECO:0000313" key="2">
    <source>
        <dbReference type="EMBL" id="SFP82113.1"/>
    </source>
</evidence>
<gene>
    <name evidence="2" type="ORF">SAMN04488047_113115</name>
</gene>
<sequence>MTTRRGFLASALAAAAIPRLSWADAGAPAYLGAAREADGAFALFGLSATGDDLFRIPLPDRGHAAAAHPDAPEAVAFARRPGTFALVIDCATGQVRHRLEAPEGRHFYGHGAFIDGGETLCTTENDFGTGDGRIGLWSRSAGYRRIGEIASHGTGPHDIKVLPGDVLVVANGGIRTHPDKGREKLNLDTMRPSLVYLDAEGALLDKVELERDLHKNSIRHLAVRPDGLVAFATQWQGAPSDGVPLLGLHRRGAAAKLAEADLAEQIAMQGYAGSVAFAGDGQSVAITSPRGGRLHRFAPDGAFLGTVRRRDVCGLAPAPGGFLASDGLGALVEVSDRLSPLASRAGRAWDNHLIRLDTA</sequence>
<dbReference type="Gene3D" id="2.130.10.10">
    <property type="entry name" value="YVTN repeat-like/Quinoprotein amine dehydrogenase"/>
    <property type="match status" value="1"/>
</dbReference>
<accession>A0A1I5TGF8</accession>
<dbReference type="InterPro" id="IPR015943">
    <property type="entry name" value="WD40/YVTN_repeat-like_dom_sf"/>
</dbReference>
<organism evidence="2 3">
    <name type="scientific">Tranquillimonas alkanivorans</name>
    <dbReference type="NCBI Taxonomy" id="441119"/>
    <lineage>
        <taxon>Bacteria</taxon>
        <taxon>Pseudomonadati</taxon>
        <taxon>Pseudomonadota</taxon>
        <taxon>Alphaproteobacteria</taxon>
        <taxon>Rhodobacterales</taxon>
        <taxon>Roseobacteraceae</taxon>
        <taxon>Tranquillimonas</taxon>
    </lineage>
</organism>
<feature type="signal peptide" evidence="1">
    <location>
        <begin position="1"/>
        <end position="23"/>
    </location>
</feature>
<feature type="chain" id="PRO_5011544441" description="Twin-arginine translocation pathway signal" evidence="1">
    <location>
        <begin position="24"/>
        <end position="359"/>
    </location>
</feature>
<name>A0A1I5TGF8_9RHOB</name>
<dbReference type="InterPro" id="IPR006311">
    <property type="entry name" value="TAT_signal"/>
</dbReference>
<dbReference type="InterPro" id="IPR011044">
    <property type="entry name" value="Quino_amine_DH_bsu"/>
</dbReference>
<evidence type="ECO:0000313" key="3">
    <source>
        <dbReference type="Proteomes" id="UP000199356"/>
    </source>
</evidence>
<dbReference type="Proteomes" id="UP000199356">
    <property type="component" value="Unassembled WGS sequence"/>
</dbReference>